<name>A0ABT5HHK6_9CAUL</name>
<dbReference type="Proteomes" id="UP001218579">
    <property type="component" value="Unassembled WGS sequence"/>
</dbReference>
<dbReference type="RefSeq" id="WP_272744051.1">
    <property type="nucleotide sequence ID" value="NZ_JAQQKV010000001.1"/>
</dbReference>
<evidence type="ECO:0000313" key="1">
    <source>
        <dbReference type="EMBL" id="MDC7675725.1"/>
    </source>
</evidence>
<reference evidence="1 2" key="1">
    <citation type="submission" date="2023-01" db="EMBL/GenBank/DDBJ databases">
        <title>Novel species of the genus Asticcacaulis isolated from rivers.</title>
        <authorList>
            <person name="Lu H."/>
        </authorList>
    </citation>
    <scope>NUCLEOTIDE SEQUENCE [LARGE SCALE GENOMIC DNA]</scope>
    <source>
        <strain evidence="1 2">LKC15W</strain>
    </source>
</reference>
<proteinExistence type="predicted"/>
<dbReference type="EMBL" id="JAQQKV010000001">
    <property type="protein sequence ID" value="MDC7675725.1"/>
    <property type="molecule type" value="Genomic_DNA"/>
</dbReference>
<keyword evidence="2" id="KW-1185">Reference proteome</keyword>
<sequence>MDTPLTPPQAGQPGSVLTGAVERLDKALLAVEHRLSMLQHGDVSFPADGVLPDAMLSKELEETKAREKAVTDAANGAFEALGEAAESIRKILKDNGEAA</sequence>
<accession>A0ABT5HHK6</accession>
<protein>
    <submittedName>
        <fullName evidence="1">Uncharacterized protein</fullName>
    </submittedName>
</protein>
<comment type="caution">
    <text evidence="1">The sequence shown here is derived from an EMBL/GenBank/DDBJ whole genome shotgun (WGS) entry which is preliminary data.</text>
</comment>
<gene>
    <name evidence="1" type="ORF">PQU98_06275</name>
</gene>
<evidence type="ECO:0000313" key="2">
    <source>
        <dbReference type="Proteomes" id="UP001218579"/>
    </source>
</evidence>
<organism evidence="1 2">
    <name type="scientific">Asticcacaulis machinosus</name>
    <dbReference type="NCBI Taxonomy" id="2984211"/>
    <lineage>
        <taxon>Bacteria</taxon>
        <taxon>Pseudomonadati</taxon>
        <taxon>Pseudomonadota</taxon>
        <taxon>Alphaproteobacteria</taxon>
        <taxon>Caulobacterales</taxon>
        <taxon>Caulobacteraceae</taxon>
        <taxon>Asticcacaulis</taxon>
    </lineage>
</organism>